<evidence type="ECO:0000256" key="5">
    <source>
        <dbReference type="ARBA" id="ARBA00022801"/>
    </source>
</evidence>
<comment type="subcellular location">
    <subcellularLocation>
        <location evidence="1">Secreted</location>
    </subcellularLocation>
</comment>
<evidence type="ECO:0000256" key="1">
    <source>
        <dbReference type="ARBA" id="ARBA00004613"/>
    </source>
</evidence>
<dbReference type="PANTHER" id="PTHR38050:SF2">
    <property type="entry name" value="FERULOYL ESTERASE C-RELATED"/>
    <property type="match status" value="1"/>
</dbReference>
<protein>
    <submittedName>
        <fullName evidence="9">Feruloyl esterase</fullName>
    </submittedName>
</protein>
<dbReference type="GO" id="GO:0005576">
    <property type="term" value="C:extracellular region"/>
    <property type="evidence" value="ECO:0007669"/>
    <property type="project" value="UniProtKB-SubCell"/>
</dbReference>
<reference evidence="9 10" key="1">
    <citation type="journal article" date="2020" name="Biotechnol. Biofuels">
        <title>New insights from the biogas microbiome by comprehensive genome-resolved metagenomics of nearly 1600 species originating from multiple anaerobic digesters.</title>
        <authorList>
            <person name="Campanaro S."/>
            <person name="Treu L."/>
            <person name="Rodriguez-R L.M."/>
            <person name="Kovalovszki A."/>
            <person name="Ziels R.M."/>
            <person name="Maus I."/>
            <person name="Zhu X."/>
            <person name="Kougias P.G."/>
            <person name="Basile A."/>
            <person name="Luo G."/>
            <person name="Schluter A."/>
            <person name="Konstantinidis K.T."/>
            <person name="Angelidaki I."/>
        </authorList>
    </citation>
    <scope>NUCLEOTIDE SEQUENCE [LARGE SCALE GENOMIC DNA]</scope>
    <source>
        <strain evidence="9">AS23ysBPME_344</strain>
    </source>
</reference>
<dbReference type="GO" id="GO:0045493">
    <property type="term" value="P:xylan catabolic process"/>
    <property type="evidence" value="ECO:0007669"/>
    <property type="project" value="UniProtKB-KW"/>
</dbReference>
<evidence type="ECO:0000256" key="3">
    <source>
        <dbReference type="ARBA" id="ARBA00022651"/>
    </source>
</evidence>
<evidence type="ECO:0000313" key="9">
    <source>
        <dbReference type="EMBL" id="NLP40421.1"/>
    </source>
</evidence>
<dbReference type="Pfam" id="PF00756">
    <property type="entry name" value="Esterase"/>
    <property type="match status" value="1"/>
</dbReference>
<evidence type="ECO:0000313" key="10">
    <source>
        <dbReference type="Proteomes" id="UP000568696"/>
    </source>
</evidence>
<keyword evidence="5" id="KW-0378">Hydrolase</keyword>
<evidence type="ECO:0000256" key="2">
    <source>
        <dbReference type="ARBA" id="ARBA00022525"/>
    </source>
</evidence>
<evidence type="ECO:0000256" key="4">
    <source>
        <dbReference type="ARBA" id="ARBA00022729"/>
    </source>
</evidence>
<evidence type="ECO:0000256" key="8">
    <source>
        <dbReference type="SAM" id="SignalP"/>
    </source>
</evidence>
<dbReference type="PANTHER" id="PTHR38050">
    <property type="match status" value="1"/>
</dbReference>
<keyword evidence="2" id="KW-0964">Secreted</keyword>
<dbReference type="InterPro" id="IPR000801">
    <property type="entry name" value="Esterase-like"/>
</dbReference>
<dbReference type="GO" id="GO:0030600">
    <property type="term" value="F:feruloyl esterase activity"/>
    <property type="evidence" value="ECO:0007669"/>
    <property type="project" value="InterPro"/>
</dbReference>
<keyword evidence="7" id="KW-0624">Polysaccharide degradation</keyword>
<comment type="caution">
    <text evidence="9">The sequence shown here is derived from an EMBL/GenBank/DDBJ whole genome shotgun (WGS) entry which is preliminary data.</text>
</comment>
<dbReference type="PROSITE" id="PS51257">
    <property type="entry name" value="PROKAR_LIPOPROTEIN"/>
    <property type="match status" value="1"/>
</dbReference>
<dbReference type="AlphaFoldDB" id="A0A7X8MXS5"/>
<dbReference type="InterPro" id="IPR029058">
    <property type="entry name" value="AB_hydrolase_fold"/>
</dbReference>
<dbReference type="Gene3D" id="3.40.50.1820">
    <property type="entry name" value="alpha/beta hydrolase"/>
    <property type="match status" value="1"/>
</dbReference>
<feature type="signal peptide" evidence="8">
    <location>
        <begin position="1"/>
        <end position="20"/>
    </location>
</feature>
<dbReference type="InterPro" id="IPR043595">
    <property type="entry name" value="FaeB/C/D"/>
</dbReference>
<keyword evidence="4 8" id="KW-0732">Signal</keyword>
<sequence length="274" mass="29953">MRLFVMLVTLLLLTGCTAPVEEPVASRSVGAPQKTVTGTVSVDGRDRTFRVSTPAGFHRGRQWPVVFAFHGWRESAETMEQVSGLDSVNAIVVYPEGVEQAWAPAPYAATSGEEDLGFARVLLDHVRDEYPVDGSRIFATGFSNGGGFAAYLGCHLPETFHAVAPVGAAYYEAIHLGCTTEPVARLDIHGTDDRTIHYYGGTRHGERYEPVPVVLDRVAEYNGCTRSTMTRRSQDVIVQHWQGCRLPLVHVRVGGGAHVWPKEATAELRAFFGV</sequence>
<keyword evidence="3" id="KW-0858">Xylan degradation</keyword>
<feature type="chain" id="PRO_5031548751" evidence="8">
    <location>
        <begin position="21"/>
        <end position="274"/>
    </location>
</feature>
<name>A0A7X8MXS5_9CORY</name>
<gene>
    <name evidence="9" type="ORF">GX356_12050</name>
</gene>
<dbReference type="EMBL" id="JAAYSN010000335">
    <property type="protein sequence ID" value="NLP40421.1"/>
    <property type="molecule type" value="Genomic_DNA"/>
</dbReference>
<keyword evidence="6" id="KW-0119">Carbohydrate metabolism</keyword>
<evidence type="ECO:0000256" key="7">
    <source>
        <dbReference type="ARBA" id="ARBA00023326"/>
    </source>
</evidence>
<accession>A0A7X8MXS5</accession>
<proteinExistence type="predicted"/>
<dbReference type="Proteomes" id="UP000568696">
    <property type="component" value="Unassembled WGS sequence"/>
</dbReference>
<evidence type="ECO:0000256" key="6">
    <source>
        <dbReference type="ARBA" id="ARBA00023277"/>
    </source>
</evidence>
<organism evidence="9 10">
    <name type="scientific">Corynebacterium pollutisoli</name>
    <dbReference type="NCBI Taxonomy" id="1610489"/>
    <lineage>
        <taxon>Bacteria</taxon>
        <taxon>Bacillati</taxon>
        <taxon>Actinomycetota</taxon>
        <taxon>Actinomycetes</taxon>
        <taxon>Mycobacteriales</taxon>
        <taxon>Corynebacteriaceae</taxon>
        <taxon>Corynebacterium</taxon>
    </lineage>
</organism>
<dbReference type="SUPFAM" id="SSF53474">
    <property type="entry name" value="alpha/beta-Hydrolases"/>
    <property type="match status" value="1"/>
</dbReference>